<evidence type="ECO:0000313" key="2">
    <source>
        <dbReference type="EMBL" id="JAD96532.1"/>
    </source>
</evidence>
<protein>
    <submittedName>
        <fullName evidence="2">Uncharacterized protein</fullName>
    </submittedName>
</protein>
<sequence length="138" mass="15022">MYVPFGRVRTKFPVSSSTAEALASPAATLFCVVQRVRPLESDSTRSELLLMVSFGEEAVVAGLSRLATHTTVRLRSGMPWNQIPTYRLPLEPAGEKKPRAKTPSLEMSISPGASGLTVVSWSSDSQKQIKSRKMKNGT</sequence>
<reference evidence="2" key="1">
    <citation type="submission" date="2014-09" db="EMBL/GenBank/DDBJ databases">
        <authorList>
            <person name="Magalhaes I.L.F."/>
            <person name="Oliveira U."/>
            <person name="Santos F.R."/>
            <person name="Vidigal T.H.D.A."/>
            <person name="Brescovit A.D."/>
            <person name="Santos A.J."/>
        </authorList>
    </citation>
    <scope>NUCLEOTIDE SEQUENCE</scope>
    <source>
        <tissue evidence="2">Shoot tissue taken approximately 20 cm above the soil surface</tissue>
    </source>
</reference>
<accession>A0A0A9R240</accession>
<feature type="compositionally biased region" description="Polar residues" evidence="1">
    <location>
        <begin position="117"/>
        <end position="128"/>
    </location>
</feature>
<reference evidence="2" key="2">
    <citation type="journal article" date="2015" name="Data Brief">
        <title>Shoot transcriptome of the giant reed, Arundo donax.</title>
        <authorList>
            <person name="Barrero R.A."/>
            <person name="Guerrero F.D."/>
            <person name="Moolhuijzen P."/>
            <person name="Goolsby J.A."/>
            <person name="Tidwell J."/>
            <person name="Bellgard S.E."/>
            <person name="Bellgard M.I."/>
        </authorList>
    </citation>
    <scope>NUCLEOTIDE SEQUENCE</scope>
    <source>
        <tissue evidence="2">Shoot tissue taken approximately 20 cm above the soil surface</tissue>
    </source>
</reference>
<name>A0A0A9R240_ARUDO</name>
<dbReference type="EMBL" id="GBRH01201363">
    <property type="protein sequence ID" value="JAD96532.1"/>
    <property type="molecule type" value="Transcribed_RNA"/>
</dbReference>
<evidence type="ECO:0000256" key="1">
    <source>
        <dbReference type="SAM" id="MobiDB-lite"/>
    </source>
</evidence>
<dbReference type="AlphaFoldDB" id="A0A0A9R240"/>
<feature type="compositionally biased region" description="Basic residues" evidence="1">
    <location>
        <begin position="129"/>
        <end position="138"/>
    </location>
</feature>
<proteinExistence type="predicted"/>
<organism evidence="2">
    <name type="scientific">Arundo donax</name>
    <name type="common">Giant reed</name>
    <name type="synonym">Donax arundinaceus</name>
    <dbReference type="NCBI Taxonomy" id="35708"/>
    <lineage>
        <taxon>Eukaryota</taxon>
        <taxon>Viridiplantae</taxon>
        <taxon>Streptophyta</taxon>
        <taxon>Embryophyta</taxon>
        <taxon>Tracheophyta</taxon>
        <taxon>Spermatophyta</taxon>
        <taxon>Magnoliopsida</taxon>
        <taxon>Liliopsida</taxon>
        <taxon>Poales</taxon>
        <taxon>Poaceae</taxon>
        <taxon>PACMAD clade</taxon>
        <taxon>Arundinoideae</taxon>
        <taxon>Arundineae</taxon>
        <taxon>Arundo</taxon>
    </lineage>
</organism>
<feature type="region of interest" description="Disordered" evidence="1">
    <location>
        <begin position="89"/>
        <end position="138"/>
    </location>
</feature>